<organism evidence="1 2">
    <name type="scientific">Enhygromyxa salina</name>
    <dbReference type="NCBI Taxonomy" id="215803"/>
    <lineage>
        <taxon>Bacteria</taxon>
        <taxon>Pseudomonadati</taxon>
        <taxon>Myxococcota</taxon>
        <taxon>Polyangia</taxon>
        <taxon>Nannocystales</taxon>
        <taxon>Nannocystaceae</taxon>
        <taxon>Enhygromyxa</taxon>
    </lineage>
</organism>
<dbReference type="Proteomes" id="UP000237968">
    <property type="component" value="Unassembled WGS sequence"/>
</dbReference>
<evidence type="ECO:0000313" key="1">
    <source>
        <dbReference type="EMBL" id="PRP90127.1"/>
    </source>
</evidence>
<dbReference type="OrthoDB" id="67297at2"/>
<gene>
    <name evidence="1" type="ORF">ENSA5_67450</name>
</gene>
<sequence>MTRSDYYTEHLDEQLDEHGDITPPWAKFPSYEAGSIGWRMGAGETWLCFVSAFLDRLGEDPSAREAYLRRHPPAPHTWTEWVSSVLDTSERDDDDDDDNDDDDDDDAAMLAELEARGLVAADASYDCWRALNPSPGWPWEWGEDILKVARHYTRELSFWSRQVIVDRPTVPAVPATAPASWDPVVHVLRGARPEPALNQGLVALTTFLAAGWPPAPWTCGLEIASFEDSFDDDMGYADAFRLWLMSAFDDRPTLARYLATQREAPEAWRAWLSEQVFLPGSRARSA</sequence>
<protein>
    <submittedName>
        <fullName evidence="1">Uncharacterized protein</fullName>
    </submittedName>
</protein>
<dbReference type="EMBL" id="PVNK01000293">
    <property type="protein sequence ID" value="PRP90127.1"/>
    <property type="molecule type" value="Genomic_DNA"/>
</dbReference>
<dbReference type="AlphaFoldDB" id="A0A2S9XB92"/>
<dbReference type="RefSeq" id="WP_106395880.1">
    <property type="nucleotide sequence ID" value="NZ_PVNK01000293.1"/>
</dbReference>
<keyword evidence="2" id="KW-1185">Reference proteome</keyword>
<proteinExistence type="predicted"/>
<reference evidence="1 2" key="1">
    <citation type="submission" date="2018-03" db="EMBL/GenBank/DDBJ databases">
        <title>Draft Genome Sequences of the Obligatory Marine Myxobacteria Enhygromyxa salina SWB005.</title>
        <authorList>
            <person name="Poehlein A."/>
            <person name="Moghaddam J.A."/>
            <person name="Harms H."/>
            <person name="Alanjari M."/>
            <person name="Koenig G.M."/>
            <person name="Daniel R."/>
            <person name="Schaeberle T.F."/>
        </authorList>
    </citation>
    <scope>NUCLEOTIDE SEQUENCE [LARGE SCALE GENOMIC DNA]</scope>
    <source>
        <strain evidence="1 2">SWB005</strain>
    </source>
</reference>
<name>A0A2S9XB92_9BACT</name>
<evidence type="ECO:0000313" key="2">
    <source>
        <dbReference type="Proteomes" id="UP000237968"/>
    </source>
</evidence>
<comment type="caution">
    <text evidence="1">The sequence shown here is derived from an EMBL/GenBank/DDBJ whole genome shotgun (WGS) entry which is preliminary data.</text>
</comment>
<accession>A0A2S9XB92</accession>